<dbReference type="PANTHER" id="PTHR37422">
    <property type="entry name" value="TEICHURONIC ACID BIOSYNTHESIS PROTEIN TUAE"/>
    <property type="match status" value="1"/>
</dbReference>
<feature type="transmembrane region" description="Helical" evidence="5">
    <location>
        <begin position="189"/>
        <end position="206"/>
    </location>
</feature>
<dbReference type="EMBL" id="CP110257">
    <property type="protein sequence ID" value="UZD56195.1"/>
    <property type="molecule type" value="Genomic_DNA"/>
</dbReference>
<feature type="transmembrane region" description="Helical" evidence="5">
    <location>
        <begin position="163"/>
        <end position="182"/>
    </location>
</feature>
<feature type="transmembrane region" description="Helical" evidence="5">
    <location>
        <begin position="212"/>
        <end position="237"/>
    </location>
</feature>
<feature type="transmembrane region" description="Helical" evidence="5">
    <location>
        <begin position="325"/>
        <end position="352"/>
    </location>
</feature>
<dbReference type="InterPro" id="IPR051533">
    <property type="entry name" value="WaaL-like"/>
</dbReference>
<evidence type="ECO:0000256" key="1">
    <source>
        <dbReference type="ARBA" id="ARBA00004141"/>
    </source>
</evidence>
<comment type="subcellular location">
    <subcellularLocation>
        <location evidence="1">Membrane</location>
        <topology evidence="1">Multi-pass membrane protein</topology>
    </subcellularLocation>
</comment>
<sequence>MTILRLVLAALLIYLPNQQMFKLEFTVKGLNVLNMLFLLAVALMVALRVRAPDPAPMRRAFFFFFAVLVWGFAAGLMHDPSEWVNDLTALKNSIFYMLLFFLFYHASQDERTIRFLFGVILLVTFVAAVQGLRQALDYGIATYNETRRVSAPFGWHYTNANRAAIFFAIFIPLFAAVGLFYRGKILHRLVGLGSTALIAFVVFFTYSRQAYFILAALVLLVTLRRSVVLSALIVAALMSFESWAPETVVERIMMTTQVEHATTAPARSESGREPTYDQSTESRFEIWEGAAAMIADRPWGVGLNHFKREIGAYAPVYANMDAHNFYVLITAEAGLLGPVATLVLLGGLLLLARRVERLDTRPESRMLGIGFGLSVLAVVMGNIYGSRFLDGDVMGNFWALAGLVARYYTLSAQGKRVAAAEAVKAGELGVPAPAWQLPSSARTRTRPAPDL</sequence>
<keyword evidence="2 5" id="KW-0812">Transmembrane</keyword>
<feature type="transmembrane region" description="Helical" evidence="5">
    <location>
        <begin position="61"/>
        <end position="77"/>
    </location>
</feature>
<feature type="transmembrane region" description="Helical" evidence="5">
    <location>
        <begin position="30"/>
        <end position="49"/>
    </location>
</feature>
<feature type="transmembrane region" description="Helical" evidence="5">
    <location>
        <begin position="364"/>
        <end position="384"/>
    </location>
</feature>
<feature type="transmembrane region" description="Helical" evidence="5">
    <location>
        <begin position="113"/>
        <end position="132"/>
    </location>
</feature>
<proteinExistence type="predicted"/>
<reference evidence="7" key="1">
    <citation type="submission" date="2022-10" db="EMBL/GenBank/DDBJ databases">
        <title>Complete genome sequence of Schlegelella aquatica LMG 23380.</title>
        <authorList>
            <person name="Musilova J."/>
            <person name="Kourilova X."/>
            <person name="Bezdicek M."/>
            <person name="Hermankova K."/>
            <person name="Obruca S."/>
            <person name="Sedlar K."/>
        </authorList>
    </citation>
    <scope>NUCLEOTIDE SEQUENCE</scope>
    <source>
        <strain evidence="7">LMG 23380</strain>
    </source>
</reference>
<protein>
    <submittedName>
        <fullName evidence="7">O-antigen ligase family protein</fullName>
    </submittedName>
</protein>
<evidence type="ECO:0000256" key="4">
    <source>
        <dbReference type="ARBA" id="ARBA00023136"/>
    </source>
</evidence>
<dbReference type="Proteomes" id="UP001163266">
    <property type="component" value="Chromosome"/>
</dbReference>
<keyword evidence="7" id="KW-0436">Ligase</keyword>
<organism evidence="7 8">
    <name type="scientific">Caldimonas aquatica</name>
    <dbReference type="NCBI Taxonomy" id="376175"/>
    <lineage>
        <taxon>Bacteria</taxon>
        <taxon>Pseudomonadati</taxon>
        <taxon>Pseudomonadota</taxon>
        <taxon>Betaproteobacteria</taxon>
        <taxon>Burkholderiales</taxon>
        <taxon>Sphaerotilaceae</taxon>
        <taxon>Caldimonas</taxon>
    </lineage>
</organism>
<gene>
    <name evidence="7" type="ORF">OMP39_06380</name>
</gene>
<keyword evidence="4 5" id="KW-0472">Membrane</keyword>
<dbReference type="RefSeq" id="WP_264894078.1">
    <property type="nucleotide sequence ID" value="NZ_CP110257.1"/>
</dbReference>
<name>A0ABY6MW09_9BURK</name>
<keyword evidence="3 5" id="KW-1133">Transmembrane helix</keyword>
<feature type="transmembrane region" description="Helical" evidence="5">
    <location>
        <begin position="89"/>
        <end position="106"/>
    </location>
</feature>
<accession>A0ABY6MW09</accession>
<keyword evidence="8" id="KW-1185">Reference proteome</keyword>
<evidence type="ECO:0000313" key="8">
    <source>
        <dbReference type="Proteomes" id="UP001163266"/>
    </source>
</evidence>
<dbReference type="PANTHER" id="PTHR37422:SF13">
    <property type="entry name" value="LIPOPOLYSACCHARIDE BIOSYNTHESIS PROTEIN PA4999-RELATED"/>
    <property type="match status" value="1"/>
</dbReference>
<dbReference type="GO" id="GO:0016874">
    <property type="term" value="F:ligase activity"/>
    <property type="evidence" value="ECO:0007669"/>
    <property type="project" value="UniProtKB-KW"/>
</dbReference>
<evidence type="ECO:0000256" key="3">
    <source>
        <dbReference type="ARBA" id="ARBA00022989"/>
    </source>
</evidence>
<evidence type="ECO:0000256" key="5">
    <source>
        <dbReference type="SAM" id="Phobius"/>
    </source>
</evidence>
<dbReference type="Pfam" id="PF04932">
    <property type="entry name" value="Wzy_C"/>
    <property type="match status" value="1"/>
</dbReference>
<dbReference type="InterPro" id="IPR007016">
    <property type="entry name" value="O-antigen_ligase-rel_domated"/>
</dbReference>
<evidence type="ECO:0000256" key="2">
    <source>
        <dbReference type="ARBA" id="ARBA00022692"/>
    </source>
</evidence>
<feature type="domain" description="O-antigen ligase-related" evidence="6">
    <location>
        <begin position="195"/>
        <end position="339"/>
    </location>
</feature>
<evidence type="ECO:0000259" key="6">
    <source>
        <dbReference type="Pfam" id="PF04932"/>
    </source>
</evidence>
<evidence type="ECO:0000313" key="7">
    <source>
        <dbReference type="EMBL" id="UZD56195.1"/>
    </source>
</evidence>